<dbReference type="EMBL" id="NHYE01000562">
    <property type="protein sequence ID" value="PPR04834.1"/>
    <property type="molecule type" value="Genomic_DNA"/>
</dbReference>
<keyword evidence="2" id="KW-0472">Membrane</keyword>
<evidence type="ECO:0000313" key="4">
    <source>
        <dbReference type="EMBL" id="PPR04834.1"/>
    </source>
</evidence>
<keyword evidence="2" id="KW-1133">Transmembrane helix</keyword>
<feature type="transmembrane region" description="Helical" evidence="2">
    <location>
        <begin position="51"/>
        <end position="69"/>
    </location>
</feature>
<reference evidence="4 5" key="1">
    <citation type="journal article" date="2018" name="Evol. Lett.">
        <title>Horizontal gene cluster transfer increased hallucinogenic mushroom diversity.</title>
        <authorList>
            <person name="Reynolds H.T."/>
            <person name="Vijayakumar V."/>
            <person name="Gluck-Thaler E."/>
            <person name="Korotkin H.B."/>
            <person name="Matheny P.B."/>
            <person name="Slot J.C."/>
        </authorList>
    </citation>
    <scope>NUCLEOTIDE SEQUENCE [LARGE SCALE GENOMIC DNA]</scope>
    <source>
        <strain evidence="4 5">SRW20</strain>
    </source>
</reference>
<dbReference type="OrthoDB" id="2564812at2759"/>
<feature type="region of interest" description="Disordered" evidence="1">
    <location>
        <begin position="1"/>
        <end position="43"/>
    </location>
</feature>
<comment type="caution">
    <text evidence="4">The sequence shown here is derived from an EMBL/GenBank/DDBJ whole genome shotgun (WGS) entry which is preliminary data.</text>
</comment>
<dbReference type="AlphaFoldDB" id="A0A409YPA2"/>
<dbReference type="InterPro" id="IPR056146">
    <property type="entry name" value="DUF7729"/>
</dbReference>
<organism evidence="4 5">
    <name type="scientific">Gymnopilus dilepis</name>
    <dbReference type="NCBI Taxonomy" id="231916"/>
    <lineage>
        <taxon>Eukaryota</taxon>
        <taxon>Fungi</taxon>
        <taxon>Dikarya</taxon>
        <taxon>Basidiomycota</taxon>
        <taxon>Agaricomycotina</taxon>
        <taxon>Agaricomycetes</taxon>
        <taxon>Agaricomycetidae</taxon>
        <taxon>Agaricales</taxon>
        <taxon>Agaricineae</taxon>
        <taxon>Hymenogastraceae</taxon>
        <taxon>Gymnopilus</taxon>
    </lineage>
</organism>
<proteinExistence type="predicted"/>
<dbReference type="Proteomes" id="UP000284706">
    <property type="component" value="Unassembled WGS sequence"/>
</dbReference>
<evidence type="ECO:0000256" key="2">
    <source>
        <dbReference type="SAM" id="Phobius"/>
    </source>
</evidence>
<feature type="domain" description="DUF7729" evidence="3">
    <location>
        <begin position="164"/>
        <end position="374"/>
    </location>
</feature>
<evidence type="ECO:0000259" key="3">
    <source>
        <dbReference type="Pfam" id="PF24855"/>
    </source>
</evidence>
<evidence type="ECO:0000313" key="5">
    <source>
        <dbReference type="Proteomes" id="UP000284706"/>
    </source>
</evidence>
<dbReference type="Pfam" id="PF24855">
    <property type="entry name" value="DUF7729"/>
    <property type="match status" value="1"/>
</dbReference>
<protein>
    <recommendedName>
        <fullName evidence="3">DUF7729 domain-containing protein</fullName>
    </recommendedName>
</protein>
<feature type="region of interest" description="Disordered" evidence="1">
    <location>
        <begin position="77"/>
        <end position="164"/>
    </location>
</feature>
<dbReference type="PANTHER" id="PTHR39460">
    <property type="entry name" value="EXPRESSED PROTEIN"/>
    <property type="match status" value="1"/>
</dbReference>
<accession>A0A409YPA2</accession>
<sequence length="403" mass="42797">MFTPPPSPQPKRTRALSPSEKTPLAPESPSENMPSHSPEEIKRRTGRRLRLAALTIPLALIVLTAYYGYTADPITQESFSSSPPLPSGRTWHGLAFDQSHSHSPPHKRHPEPAPQATSSGSTSSQGLLFSATPTSSNAASSSTTAVANQPIPTIPSAPPTLPTPFPQPFDEGIAQNFSSVTCSDFFANMTNSASFRSCRPFSLLLQSSSGFINAQSNLTLMNSIIWGTCNTTTSYSQCQSNMASFASQLKDACTEELKDLNTMAVSTLTALNAFQVMHDVGCSTDPTSNTYCYLDAVRSANPADSYYYQLPLGIPLPNSTRPTCSACSKGAMNIYASALENSTTASLLTDLQSSYAPSAQLSVQFCGADFAQTNLSNAASSLLSTSPSLLACIAGILVWMTLS</sequence>
<feature type="compositionally biased region" description="Pro residues" evidence="1">
    <location>
        <begin position="152"/>
        <end position="164"/>
    </location>
</feature>
<dbReference type="PANTHER" id="PTHR39460:SF1">
    <property type="entry name" value="C6 TRANSCRIPTION FACTOR"/>
    <property type="match status" value="1"/>
</dbReference>
<keyword evidence="5" id="KW-1185">Reference proteome</keyword>
<gene>
    <name evidence="4" type="ORF">CVT26_012989</name>
</gene>
<dbReference type="InParanoid" id="A0A409YPA2"/>
<feature type="compositionally biased region" description="Low complexity" evidence="1">
    <location>
        <begin position="114"/>
        <end position="151"/>
    </location>
</feature>
<evidence type="ECO:0000256" key="1">
    <source>
        <dbReference type="SAM" id="MobiDB-lite"/>
    </source>
</evidence>
<keyword evidence="2" id="KW-0812">Transmembrane</keyword>
<name>A0A409YPA2_9AGAR</name>